<keyword evidence="1" id="KW-1133">Transmembrane helix</keyword>
<feature type="transmembrane region" description="Helical" evidence="1">
    <location>
        <begin position="6"/>
        <end position="25"/>
    </location>
</feature>
<evidence type="ECO:0000256" key="1">
    <source>
        <dbReference type="SAM" id="Phobius"/>
    </source>
</evidence>
<keyword evidence="1" id="KW-0472">Membrane</keyword>
<organism evidence="2">
    <name type="scientific">Utricularia reniformis</name>
    <dbReference type="NCBI Taxonomy" id="192314"/>
    <lineage>
        <taxon>Eukaryota</taxon>
        <taxon>Viridiplantae</taxon>
        <taxon>Streptophyta</taxon>
        <taxon>Embryophyta</taxon>
        <taxon>Tracheophyta</taxon>
        <taxon>Spermatophyta</taxon>
        <taxon>Magnoliopsida</taxon>
        <taxon>eudicotyledons</taxon>
        <taxon>Gunneridae</taxon>
        <taxon>Pentapetalae</taxon>
        <taxon>asterids</taxon>
        <taxon>lamiids</taxon>
        <taxon>Lamiales</taxon>
        <taxon>Lentibulariaceae</taxon>
        <taxon>Utricularia</taxon>
    </lineage>
</organism>
<reference evidence="2" key="1">
    <citation type="submission" date="2017-03" db="EMBL/GenBank/DDBJ databases">
        <title>The mitochondrial genome of the carnivorous plant Utricularia reniformis (Lentibulariaceae): structure, comparative analysis and evolutionary landmarks.</title>
        <authorList>
            <person name="Silva S.R."/>
            <person name="Alvarenga D.O."/>
            <person name="Michael T.P."/>
            <person name="Miranda V.F.O."/>
            <person name="Varani A.M."/>
        </authorList>
    </citation>
    <scope>NUCLEOTIDE SEQUENCE</scope>
</reference>
<name>A0A1Y0B0Q5_9LAMI</name>
<dbReference type="AlphaFoldDB" id="A0A1Y0B0Q5"/>
<protein>
    <submittedName>
        <fullName evidence="2">Uncharacterized protein</fullName>
    </submittedName>
</protein>
<evidence type="ECO:0000313" key="2">
    <source>
        <dbReference type="EMBL" id="ART31032.1"/>
    </source>
</evidence>
<gene>
    <name evidence="2" type="ORF">AEK19_MT0792</name>
</gene>
<geneLocation type="mitochondrion" evidence="2"/>
<keyword evidence="2" id="KW-0496">Mitochondrion</keyword>
<sequence>MISVYWAVSILLRIFPLLVMKVLFISRRKGNKVIKYE</sequence>
<keyword evidence="1" id="KW-0812">Transmembrane</keyword>
<proteinExistence type="predicted"/>
<accession>A0A1Y0B0Q5</accession>
<dbReference type="EMBL" id="KY774314">
    <property type="protein sequence ID" value="ART31032.1"/>
    <property type="molecule type" value="Genomic_DNA"/>
</dbReference>